<protein>
    <recommendedName>
        <fullName evidence="8">ABC transmembrane type-1 domain-containing protein</fullName>
    </recommendedName>
</protein>
<dbReference type="Gene3D" id="1.20.1560.10">
    <property type="entry name" value="ABC transporter type 1, transmembrane domain"/>
    <property type="match status" value="1"/>
</dbReference>
<dbReference type="Pfam" id="PF00664">
    <property type="entry name" value="ABC_membrane"/>
    <property type="match status" value="1"/>
</dbReference>
<keyword evidence="3" id="KW-0547">Nucleotide-binding</keyword>
<dbReference type="InterPro" id="IPR036640">
    <property type="entry name" value="ABC1_TM_sf"/>
</dbReference>
<sequence>VEYLKARSFEHLDVYSIGKKRDITWGLLRVFKWQFLTMGVLLTVAGLSNFVAPLAVNRVLAYIEDPATTEHTMKPWFWALLLFVGPVTYATAFQGNVFVSTHVLSQAKSILTELVFEHALRIRVKAEAQSEGTDGSPQKGQSNLVGKINTLVAADLNNINEARNIMFILVLVPIQVVGSVMFLYQILGWSTFVGMLIMGILFPLPGYIAKLLADV</sequence>
<dbReference type="GO" id="GO:0005524">
    <property type="term" value="F:ATP binding"/>
    <property type="evidence" value="ECO:0007669"/>
    <property type="project" value="UniProtKB-KW"/>
</dbReference>
<dbReference type="GO" id="GO:0016020">
    <property type="term" value="C:membrane"/>
    <property type="evidence" value="ECO:0007669"/>
    <property type="project" value="InterPro"/>
</dbReference>
<reference evidence="9" key="1">
    <citation type="submission" date="2023-11" db="EMBL/GenBank/DDBJ databases">
        <authorList>
            <person name="De Vega J J."/>
            <person name="De Vega J J."/>
        </authorList>
    </citation>
    <scope>NUCLEOTIDE SEQUENCE</scope>
</reference>
<proteinExistence type="predicted"/>
<feature type="non-terminal residue" evidence="9">
    <location>
        <position position="215"/>
    </location>
</feature>
<keyword evidence="5 7" id="KW-1133">Transmembrane helix</keyword>
<evidence type="ECO:0000313" key="10">
    <source>
        <dbReference type="Proteomes" id="UP001295794"/>
    </source>
</evidence>
<dbReference type="AlphaFoldDB" id="A0AAD2HTX3"/>
<evidence type="ECO:0000256" key="6">
    <source>
        <dbReference type="ARBA" id="ARBA00023136"/>
    </source>
</evidence>
<evidence type="ECO:0000256" key="2">
    <source>
        <dbReference type="ARBA" id="ARBA00022692"/>
    </source>
</evidence>
<evidence type="ECO:0000259" key="8">
    <source>
        <dbReference type="PROSITE" id="PS50929"/>
    </source>
</evidence>
<dbReference type="SUPFAM" id="SSF90123">
    <property type="entry name" value="ABC transporter transmembrane region"/>
    <property type="match status" value="1"/>
</dbReference>
<dbReference type="InterPro" id="IPR050173">
    <property type="entry name" value="ABC_transporter_C-like"/>
</dbReference>
<dbReference type="PROSITE" id="PS50929">
    <property type="entry name" value="ABC_TM1F"/>
    <property type="match status" value="1"/>
</dbReference>
<evidence type="ECO:0000256" key="4">
    <source>
        <dbReference type="ARBA" id="ARBA00022840"/>
    </source>
</evidence>
<dbReference type="EMBL" id="CAVNYO010000444">
    <property type="protein sequence ID" value="CAK5281371.1"/>
    <property type="molecule type" value="Genomic_DNA"/>
</dbReference>
<feature type="transmembrane region" description="Helical" evidence="7">
    <location>
        <begin position="192"/>
        <end position="213"/>
    </location>
</feature>
<accession>A0AAD2HTX3</accession>
<name>A0AAD2HTX3_9AGAR</name>
<dbReference type="InterPro" id="IPR011527">
    <property type="entry name" value="ABC1_TM_dom"/>
</dbReference>
<keyword evidence="1" id="KW-0813">Transport</keyword>
<feature type="transmembrane region" description="Helical" evidence="7">
    <location>
        <begin position="35"/>
        <end position="56"/>
    </location>
</feature>
<feature type="non-terminal residue" evidence="9">
    <location>
        <position position="1"/>
    </location>
</feature>
<evidence type="ECO:0000256" key="1">
    <source>
        <dbReference type="ARBA" id="ARBA00022448"/>
    </source>
</evidence>
<dbReference type="PANTHER" id="PTHR24223">
    <property type="entry name" value="ATP-BINDING CASSETTE SUB-FAMILY C"/>
    <property type="match status" value="1"/>
</dbReference>
<feature type="transmembrane region" description="Helical" evidence="7">
    <location>
        <begin position="76"/>
        <end position="99"/>
    </location>
</feature>
<keyword evidence="2 7" id="KW-0812">Transmembrane</keyword>
<evidence type="ECO:0000256" key="5">
    <source>
        <dbReference type="ARBA" id="ARBA00022989"/>
    </source>
</evidence>
<feature type="domain" description="ABC transmembrane type-1" evidence="8">
    <location>
        <begin position="36"/>
        <end position="215"/>
    </location>
</feature>
<gene>
    <name evidence="9" type="ORF">MYCIT1_LOCUS32431</name>
</gene>
<dbReference type="Proteomes" id="UP001295794">
    <property type="component" value="Unassembled WGS sequence"/>
</dbReference>
<organism evidence="9 10">
    <name type="scientific">Mycena citricolor</name>
    <dbReference type="NCBI Taxonomy" id="2018698"/>
    <lineage>
        <taxon>Eukaryota</taxon>
        <taxon>Fungi</taxon>
        <taxon>Dikarya</taxon>
        <taxon>Basidiomycota</taxon>
        <taxon>Agaricomycotina</taxon>
        <taxon>Agaricomycetes</taxon>
        <taxon>Agaricomycetidae</taxon>
        <taxon>Agaricales</taxon>
        <taxon>Marasmiineae</taxon>
        <taxon>Mycenaceae</taxon>
        <taxon>Mycena</taxon>
    </lineage>
</organism>
<evidence type="ECO:0000256" key="3">
    <source>
        <dbReference type="ARBA" id="ARBA00022741"/>
    </source>
</evidence>
<keyword evidence="6 7" id="KW-0472">Membrane</keyword>
<keyword evidence="10" id="KW-1185">Reference proteome</keyword>
<comment type="caution">
    <text evidence="9">The sequence shown here is derived from an EMBL/GenBank/DDBJ whole genome shotgun (WGS) entry which is preliminary data.</text>
</comment>
<dbReference type="PANTHER" id="PTHR24223:SF356">
    <property type="entry name" value="ATP-BINDING CASSETTE TRANSPORTER ABC4"/>
    <property type="match status" value="1"/>
</dbReference>
<dbReference type="GO" id="GO:0140359">
    <property type="term" value="F:ABC-type transporter activity"/>
    <property type="evidence" value="ECO:0007669"/>
    <property type="project" value="InterPro"/>
</dbReference>
<evidence type="ECO:0000313" key="9">
    <source>
        <dbReference type="EMBL" id="CAK5281371.1"/>
    </source>
</evidence>
<keyword evidence="4" id="KW-0067">ATP-binding</keyword>
<evidence type="ECO:0000256" key="7">
    <source>
        <dbReference type="SAM" id="Phobius"/>
    </source>
</evidence>
<feature type="transmembrane region" description="Helical" evidence="7">
    <location>
        <begin position="165"/>
        <end position="186"/>
    </location>
</feature>